<reference evidence="2 3" key="1">
    <citation type="journal article" date="2018" name="Front. Microbiol.">
        <title>Genome-Wide Analysis of Corynespora cassiicola Leaf Fall Disease Putative Effectors.</title>
        <authorList>
            <person name="Lopez D."/>
            <person name="Ribeiro S."/>
            <person name="Label P."/>
            <person name="Fumanal B."/>
            <person name="Venisse J.S."/>
            <person name="Kohler A."/>
            <person name="de Oliveira R.R."/>
            <person name="Labutti K."/>
            <person name="Lipzen A."/>
            <person name="Lail K."/>
            <person name="Bauer D."/>
            <person name="Ohm R.A."/>
            <person name="Barry K.W."/>
            <person name="Spatafora J."/>
            <person name="Grigoriev I.V."/>
            <person name="Martin F.M."/>
            <person name="Pujade-Renaud V."/>
        </authorList>
    </citation>
    <scope>NUCLEOTIDE SEQUENCE [LARGE SCALE GENOMIC DNA]</scope>
    <source>
        <strain evidence="2 3">Philippines</strain>
    </source>
</reference>
<accession>A0A2T2NPD3</accession>
<name>A0A2T2NPD3_CORCC</name>
<proteinExistence type="predicted"/>
<sequence>MGLFNKITGKTGQSASSSPSGSSCVSALALDEVLSSYAHVTDAFAAAAVSGNRVQSPKLRTEPTKTTATKASTPSRNRAATFSAAPVKKRMTQPQAILYPMDTPRKPSLLSRFSRSVNDEKLLKSYSDFMVEYWDDTGAIDEEQDEDEAPFDRELNAVDDLGMCDELVENPRGGDEPYDIGPCNRLSIRNCGGNFDAERYPTFDGCPTRSELDKEDEAFFDVIQCPKDEAVSFVTLDSTRLMEQFSRLNTDQQEQEESKIQGRAGYGVFWDAESFTPGVGHLANPSVHITLIDCDRSLAQADESSFWSSECGSEGESPGFVQDSSHLAISESVPQLTFFDTDKRQQVGYTALDQLFSPKRSSITTEWFHTQVKAIHWILFFTDEYLQAFAPHNSDELNETLAAWLDMVDDGPEKVPRNKFPSLTWPLARSPGSEIASIPSVFCAHNVARRLCEVALHSMSAIREAHAAAASECDGCNPDKVSDLEDLIWAHWMQYSCR</sequence>
<gene>
    <name evidence="2" type="ORF">BS50DRAFT_588275</name>
</gene>
<keyword evidence="3" id="KW-1185">Reference proteome</keyword>
<dbReference type="Proteomes" id="UP000240883">
    <property type="component" value="Unassembled WGS sequence"/>
</dbReference>
<protein>
    <submittedName>
        <fullName evidence="2">Uncharacterized protein</fullName>
    </submittedName>
</protein>
<dbReference type="EMBL" id="KZ678135">
    <property type="protein sequence ID" value="PSN67291.1"/>
    <property type="molecule type" value="Genomic_DNA"/>
</dbReference>
<dbReference type="AlphaFoldDB" id="A0A2T2NPD3"/>
<evidence type="ECO:0000256" key="1">
    <source>
        <dbReference type="SAM" id="MobiDB-lite"/>
    </source>
</evidence>
<organism evidence="2 3">
    <name type="scientific">Corynespora cassiicola Philippines</name>
    <dbReference type="NCBI Taxonomy" id="1448308"/>
    <lineage>
        <taxon>Eukaryota</taxon>
        <taxon>Fungi</taxon>
        <taxon>Dikarya</taxon>
        <taxon>Ascomycota</taxon>
        <taxon>Pezizomycotina</taxon>
        <taxon>Dothideomycetes</taxon>
        <taxon>Pleosporomycetidae</taxon>
        <taxon>Pleosporales</taxon>
        <taxon>Corynesporascaceae</taxon>
        <taxon>Corynespora</taxon>
    </lineage>
</organism>
<evidence type="ECO:0000313" key="2">
    <source>
        <dbReference type="EMBL" id="PSN67291.1"/>
    </source>
</evidence>
<dbReference type="PROSITE" id="PS51257">
    <property type="entry name" value="PROKAR_LIPOPROTEIN"/>
    <property type="match status" value="1"/>
</dbReference>
<feature type="region of interest" description="Disordered" evidence="1">
    <location>
        <begin position="51"/>
        <end position="83"/>
    </location>
</feature>
<evidence type="ECO:0000313" key="3">
    <source>
        <dbReference type="Proteomes" id="UP000240883"/>
    </source>
</evidence>
<feature type="compositionally biased region" description="Low complexity" evidence="1">
    <location>
        <begin position="64"/>
        <end position="75"/>
    </location>
</feature>
<feature type="compositionally biased region" description="Low complexity" evidence="1">
    <location>
        <begin position="14"/>
        <end position="23"/>
    </location>
</feature>
<feature type="region of interest" description="Disordered" evidence="1">
    <location>
        <begin position="1"/>
        <end position="23"/>
    </location>
</feature>